<evidence type="ECO:0000256" key="3">
    <source>
        <dbReference type="ARBA" id="ARBA00022475"/>
    </source>
</evidence>
<evidence type="ECO:0000313" key="15">
    <source>
        <dbReference type="Proteomes" id="UP000033671"/>
    </source>
</evidence>
<keyword evidence="6 10" id="KW-1133">Transmembrane helix</keyword>
<dbReference type="PANTHER" id="PTHR22777:SF32">
    <property type="entry name" value="UPF0053 INNER MEMBRANE PROTEIN YFJD"/>
    <property type="match status" value="1"/>
</dbReference>
<comment type="similarity">
    <text evidence="2">Belongs to the UPF0053 family. Hemolysin C subfamily.</text>
</comment>
<dbReference type="InterPro" id="IPR044751">
    <property type="entry name" value="Ion_transp-like_CBS"/>
</dbReference>
<dbReference type="AlphaFoldDB" id="A0A0F3PB47"/>
<dbReference type="Gene3D" id="3.10.580.10">
    <property type="entry name" value="CBS-domain"/>
    <property type="match status" value="1"/>
</dbReference>
<dbReference type="SMART" id="SM00116">
    <property type="entry name" value="CBS"/>
    <property type="match status" value="2"/>
</dbReference>
<dbReference type="PANTHER" id="PTHR22777">
    <property type="entry name" value="HEMOLYSIN-RELATED"/>
    <property type="match status" value="1"/>
</dbReference>
<keyword evidence="3" id="KW-1003">Cell membrane</keyword>
<dbReference type="PROSITE" id="PS51846">
    <property type="entry name" value="CNNM"/>
    <property type="match status" value="1"/>
</dbReference>
<evidence type="ECO:0000256" key="1">
    <source>
        <dbReference type="ARBA" id="ARBA00004651"/>
    </source>
</evidence>
<organism evidence="14 15">
    <name type="scientific">Orientia tsutsugamushi str. TA716</name>
    <dbReference type="NCBI Taxonomy" id="1359175"/>
    <lineage>
        <taxon>Bacteria</taxon>
        <taxon>Pseudomonadati</taxon>
        <taxon>Pseudomonadota</taxon>
        <taxon>Alphaproteobacteria</taxon>
        <taxon>Rickettsiales</taxon>
        <taxon>Rickettsiaceae</taxon>
        <taxon>Rickettsieae</taxon>
        <taxon>Orientia</taxon>
    </lineage>
</organism>
<dbReference type="SUPFAM" id="SSF56176">
    <property type="entry name" value="FAD-binding/transporter-associated domain-like"/>
    <property type="match status" value="1"/>
</dbReference>
<protein>
    <submittedName>
        <fullName evidence="14">Transporter associated domain protein</fullName>
    </submittedName>
</protein>
<dbReference type="GO" id="GO:0050660">
    <property type="term" value="F:flavin adenine dinucleotide binding"/>
    <property type="evidence" value="ECO:0007669"/>
    <property type="project" value="InterPro"/>
</dbReference>
<evidence type="ECO:0000259" key="12">
    <source>
        <dbReference type="PROSITE" id="PS51371"/>
    </source>
</evidence>
<evidence type="ECO:0000256" key="7">
    <source>
        <dbReference type="ARBA" id="ARBA00023122"/>
    </source>
</evidence>
<dbReference type="Pfam" id="PF03471">
    <property type="entry name" value="CorC_HlyC"/>
    <property type="match status" value="1"/>
</dbReference>
<comment type="caution">
    <text evidence="14">The sequence shown here is derived from an EMBL/GenBank/DDBJ whole genome shotgun (WGS) entry which is preliminary data.</text>
</comment>
<keyword evidence="4 10" id="KW-0812">Transmembrane</keyword>
<evidence type="ECO:0000256" key="4">
    <source>
        <dbReference type="ARBA" id="ARBA00022692"/>
    </source>
</evidence>
<evidence type="ECO:0000256" key="6">
    <source>
        <dbReference type="ARBA" id="ARBA00022989"/>
    </source>
</evidence>
<sequence>MYLLETIIVILLVLFSSVLSAIETAVTATSIGKVQQLKSKGILKTDLLLKLMKNKEQVISTLLTANSIVNTVATTVGTSIAIAIYKELGTIISSIVMSGIIIVFAEVVPKAIAVSKAETIALLAVDVIQVLSTILAPVSYSLSRIINFICWLFNINLVSKVSGTEEIRGLIEHQHQEGNVFDKMDRDMLGGVLDIKDMEVSQIMVHRSKMCTINFDLPIEEFVAKAIALQYSRIPVWKESSENIIGILYVRDLIKELHANNFDVRNIKLNELIADPWFIPENALVTNQLGKFKQKYSNIALVIDEYGVLQGMITRQDILEEIVGPVFDNTPNNIIKVNNTTYIIDGSSSIRDVNRELNWNLPDDATTVAGLIIYHIQKIPQQGEVYYLFGLKILIDKMHAHYIQLVKVETVNIDNKELLNVG</sequence>
<keyword evidence="8 10" id="KW-0472">Membrane</keyword>
<feature type="domain" description="CBS" evidence="12">
    <location>
        <begin position="272"/>
        <end position="329"/>
    </location>
</feature>
<comment type="subcellular location">
    <subcellularLocation>
        <location evidence="1">Cell membrane</location>
        <topology evidence="1">Multi-pass membrane protein</topology>
    </subcellularLocation>
</comment>
<feature type="transmembrane region" description="Helical" evidence="11">
    <location>
        <begin position="120"/>
        <end position="140"/>
    </location>
</feature>
<dbReference type="InterPro" id="IPR046342">
    <property type="entry name" value="CBS_dom_sf"/>
</dbReference>
<dbReference type="InterPro" id="IPR000644">
    <property type="entry name" value="CBS_dom"/>
</dbReference>
<dbReference type="InterPro" id="IPR005170">
    <property type="entry name" value="Transptr-assoc_dom"/>
</dbReference>
<evidence type="ECO:0000313" key="14">
    <source>
        <dbReference type="EMBL" id="KJV77152.1"/>
    </source>
</evidence>
<evidence type="ECO:0000256" key="10">
    <source>
        <dbReference type="PROSITE-ProRule" id="PRU01193"/>
    </source>
</evidence>
<feature type="domain" description="CNNM transmembrane" evidence="13">
    <location>
        <begin position="1"/>
        <end position="185"/>
    </location>
</feature>
<proteinExistence type="inferred from homology"/>
<evidence type="ECO:0000256" key="9">
    <source>
        <dbReference type="PROSITE-ProRule" id="PRU00703"/>
    </source>
</evidence>
<dbReference type="InterPro" id="IPR002550">
    <property type="entry name" value="CNNM"/>
</dbReference>
<feature type="transmembrane region" description="Helical" evidence="11">
    <location>
        <begin position="6"/>
        <end position="31"/>
    </location>
</feature>
<dbReference type="InterPro" id="IPR036318">
    <property type="entry name" value="FAD-bd_PCMH-like_sf"/>
</dbReference>
<dbReference type="CDD" id="cd04590">
    <property type="entry name" value="CBS_pair_CorC_HlyC_assoc"/>
    <property type="match status" value="1"/>
</dbReference>
<dbReference type="Pfam" id="PF00571">
    <property type="entry name" value="CBS"/>
    <property type="match status" value="2"/>
</dbReference>
<dbReference type="Proteomes" id="UP000033671">
    <property type="component" value="Unassembled WGS sequence"/>
</dbReference>
<dbReference type="InterPro" id="IPR016169">
    <property type="entry name" value="FAD-bd_PCMH_sub2"/>
</dbReference>
<evidence type="ECO:0000256" key="2">
    <source>
        <dbReference type="ARBA" id="ARBA00006446"/>
    </source>
</evidence>
<gene>
    <name evidence="14" type="ORF">OTSTA716_0401</name>
</gene>
<name>A0A0F3PB47_ORITS</name>
<evidence type="ECO:0000256" key="11">
    <source>
        <dbReference type="SAM" id="Phobius"/>
    </source>
</evidence>
<dbReference type="SMART" id="SM01091">
    <property type="entry name" value="CorC_HlyC"/>
    <property type="match status" value="1"/>
</dbReference>
<evidence type="ECO:0000256" key="8">
    <source>
        <dbReference type="ARBA" id="ARBA00023136"/>
    </source>
</evidence>
<feature type="transmembrane region" description="Helical" evidence="11">
    <location>
        <begin position="58"/>
        <end position="85"/>
    </location>
</feature>
<keyword evidence="7 9" id="KW-0129">CBS domain</keyword>
<dbReference type="SUPFAM" id="SSF54631">
    <property type="entry name" value="CBS-domain pair"/>
    <property type="match status" value="1"/>
</dbReference>
<dbReference type="PATRIC" id="fig|1359175.3.peg.2847"/>
<dbReference type="FunFam" id="3.10.580.10:FF:000002">
    <property type="entry name" value="Magnesium/cobalt efflux protein CorC"/>
    <property type="match status" value="1"/>
</dbReference>
<dbReference type="Gene3D" id="3.30.465.10">
    <property type="match status" value="1"/>
</dbReference>
<accession>A0A0F3PB47</accession>
<evidence type="ECO:0000256" key="5">
    <source>
        <dbReference type="ARBA" id="ARBA00022737"/>
    </source>
</evidence>
<dbReference type="Pfam" id="PF01595">
    <property type="entry name" value="CNNM"/>
    <property type="match status" value="1"/>
</dbReference>
<dbReference type="PROSITE" id="PS51371">
    <property type="entry name" value="CBS"/>
    <property type="match status" value="2"/>
</dbReference>
<dbReference type="EMBL" id="LAOA01000008">
    <property type="protein sequence ID" value="KJV77152.1"/>
    <property type="molecule type" value="Genomic_DNA"/>
</dbReference>
<reference evidence="14 15" key="1">
    <citation type="submission" date="2015-01" db="EMBL/GenBank/DDBJ databases">
        <title>Genome Sequencing of Rickettsiales.</title>
        <authorList>
            <person name="Daugherty S.C."/>
            <person name="Su Q."/>
            <person name="Abolude K."/>
            <person name="Beier-Sexton M."/>
            <person name="Carlyon J.A."/>
            <person name="Carter R."/>
            <person name="Day N.P."/>
            <person name="Dumler S.J."/>
            <person name="Dyachenko V."/>
            <person name="Godinez A."/>
            <person name="Kurtti T.J."/>
            <person name="Lichay M."/>
            <person name="Mullins K.E."/>
            <person name="Ott S."/>
            <person name="Pappas-Brown V."/>
            <person name="Paris D.H."/>
            <person name="Patel P."/>
            <person name="Richards A.L."/>
            <person name="Sadzewicz L."/>
            <person name="Sears K."/>
            <person name="Seidman D."/>
            <person name="Sengamalay N."/>
            <person name="Stenos J."/>
            <person name="Tallon L.J."/>
            <person name="Vincent G."/>
            <person name="Fraser C.M."/>
            <person name="Munderloh U."/>
            <person name="Dunning-Hotopp J.C."/>
        </authorList>
    </citation>
    <scope>NUCLEOTIDE SEQUENCE [LARGE SCALE GENOMIC DNA]</scope>
    <source>
        <strain evidence="14 15">TA716</strain>
    </source>
</reference>
<feature type="domain" description="CBS" evidence="12">
    <location>
        <begin position="204"/>
        <end position="264"/>
    </location>
</feature>
<evidence type="ECO:0000259" key="13">
    <source>
        <dbReference type="PROSITE" id="PS51846"/>
    </source>
</evidence>
<keyword evidence="5" id="KW-0677">Repeat</keyword>
<dbReference type="GO" id="GO:0005886">
    <property type="term" value="C:plasma membrane"/>
    <property type="evidence" value="ECO:0007669"/>
    <property type="project" value="UniProtKB-SubCell"/>
</dbReference>
<feature type="transmembrane region" description="Helical" evidence="11">
    <location>
        <begin position="91"/>
        <end position="108"/>
    </location>
</feature>